<dbReference type="GO" id="GO:0005509">
    <property type="term" value="F:calcium ion binding"/>
    <property type="evidence" value="ECO:0007669"/>
    <property type="project" value="InterPro"/>
</dbReference>
<keyword evidence="2" id="KW-0677">Repeat</keyword>
<keyword evidence="1" id="KW-0479">Metal-binding</keyword>
<accession>A0A813NCB2</accession>
<dbReference type="PROSITE" id="PS50222">
    <property type="entry name" value="EF_HAND_2"/>
    <property type="match status" value="2"/>
</dbReference>
<dbReference type="InterPro" id="IPR011992">
    <property type="entry name" value="EF-hand-dom_pair"/>
</dbReference>
<evidence type="ECO:0000313" key="5">
    <source>
        <dbReference type="EMBL" id="CAF0734357.1"/>
    </source>
</evidence>
<feature type="domain" description="EF-hand" evidence="4">
    <location>
        <begin position="205"/>
        <end position="240"/>
    </location>
</feature>
<dbReference type="Proteomes" id="UP000663845">
    <property type="component" value="Unassembled WGS sequence"/>
</dbReference>
<dbReference type="AlphaFoldDB" id="A0A813NCB2"/>
<evidence type="ECO:0000256" key="2">
    <source>
        <dbReference type="ARBA" id="ARBA00022737"/>
    </source>
</evidence>
<organism evidence="5 6">
    <name type="scientific">Adineta steineri</name>
    <dbReference type="NCBI Taxonomy" id="433720"/>
    <lineage>
        <taxon>Eukaryota</taxon>
        <taxon>Metazoa</taxon>
        <taxon>Spiralia</taxon>
        <taxon>Gnathifera</taxon>
        <taxon>Rotifera</taxon>
        <taxon>Eurotatoria</taxon>
        <taxon>Bdelloidea</taxon>
        <taxon>Adinetida</taxon>
        <taxon>Adinetidae</taxon>
        <taxon>Adineta</taxon>
    </lineage>
</organism>
<comment type="caution">
    <text evidence="5">The sequence shown here is derived from an EMBL/GenBank/DDBJ whole genome shotgun (WGS) entry which is preliminary data.</text>
</comment>
<dbReference type="InterPro" id="IPR028846">
    <property type="entry name" value="Recoverin"/>
</dbReference>
<evidence type="ECO:0000259" key="4">
    <source>
        <dbReference type="PROSITE" id="PS50222"/>
    </source>
</evidence>
<keyword evidence="3" id="KW-0106">Calcium</keyword>
<dbReference type="SUPFAM" id="SSF47473">
    <property type="entry name" value="EF-hand"/>
    <property type="match status" value="2"/>
</dbReference>
<reference evidence="5" key="1">
    <citation type="submission" date="2021-02" db="EMBL/GenBank/DDBJ databases">
        <authorList>
            <person name="Nowell W R."/>
        </authorList>
    </citation>
    <scope>NUCLEOTIDE SEQUENCE</scope>
</reference>
<dbReference type="PROSITE" id="PS00018">
    <property type="entry name" value="EF_HAND_1"/>
    <property type="match status" value="2"/>
</dbReference>
<sequence length="343" mass="39915">MGGRSSKKSFNEWDLIKFSNVTGVSLPLVKNIHKDFVTATGNDNRMNKIEFRHLYKKMYINTEYISFSGDLPSMFSEEDLNKMSDYVFETYDFDGTGLLTFEEFAEAYLMITHHPSMSTNGITLRDRFSYILDQDNSTSGFITREQGERIFHRLNKYNKWINSKTNILDDSLKPADTTWDSHWSKLNGGNDSFSGDLPSMFSEEDLNKMSDYVFETYDFDGTGLLTFEEFAEAYLMITHHPSMSTNGITLRDRFSYILDQDNSTPGFITREQGERIFHRLNKYNKWINSKTNTLDDSLKPADTTWDSHWSKLNNGNDSVSKEKFVDYITTSNEYKYYFDPMAV</sequence>
<evidence type="ECO:0000256" key="1">
    <source>
        <dbReference type="ARBA" id="ARBA00022723"/>
    </source>
</evidence>
<dbReference type="EMBL" id="CAJNOG010000006">
    <property type="protein sequence ID" value="CAF0734357.1"/>
    <property type="molecule type" value="Genomic_DNA"/>
</dbReference>
<evidence type="ECO:0000313" key="6">
    <source>
        <dbReference type="Proteomes" id="UP000663845"/>
    </source>
</evidence>
<dbReference type="PANTHER" id="PTHR23055">
    <property type="entry name" value="CALCIUM BINDING PROTEINS"/>
    <property type="match status" value="1"/>
</dbReference>
<dbReference type="InterPro" id="IPR018247">
    <property type="entry name" value="EF_Hand_1_Ca_BS"/>
</dbReference>
<name>A0A813NCB2_9BILA</name>
<evidence type="ECO:0000256" key="3">
    <source>
        <dbReference type="ARBA" id="ARBA00022837"/>
    </source>
</evidence>
<feature type="domain" description="EF-hand" evidence="4">
    <location>
        <begin position="79"/>
        <end position="114"/>
    </location>
</feature>
<protein>
    <recommendedName>
        <fullName evidence="4">EF-hand domain-containing protein</fullName>
    </recommendedName>
</protein>
<gene>
    <name evidence="5" type="ORF">JYZ213_LOCUS1450</name>
</gene>
<proteinExistence type="predicted"/>
<dbReference type="Gene3D" id="1.10.238.10">
    <property type="entry name" value="EF-hand"/>
    <property type="match status" value="2"/>
</dbReference>
<dbReference type="InterPro" id="IPR002048">
    <property type="entry name" value="EF_hand_dom"/>
</dbReference>
<dbReference type="SMART" id="SM00054">
    <property type="entry name" value="EFh"/>
    <property type="match status" value="2"/>
</dbReference>